<dbReference type="InterPro" id="IPR006343">
    <property type="entry name" value="DnaB/C_C"/>
</dbReference>
<sequence>MKAYKPNFTAEFAMDLYSAGSVVLPELLLRCYSQLGITEMELVLIIHMWRLRQMEQEYYPSPEKLSAFMAADKSTIEELIANLIEKKVLEVVRQDDESLKRPVEIYSFRGLFEKLAEIWACERATQSRRAGETLEGLGEVYQAFEKEFGRLLSPMEGEKIVAWLEEDKFPPELVLEALKRAVLRGILNFNYIDSILRQWAKKNLRTVREINEYERKFYERQNLKGSGQRTAKVNRSRKEKFKDIYLS</sequence>
<feature type="domain" description="DnaB/C C-terminal" evidence="2">
    <location>
        <begin position="141"/>
        <end position="214"/>
    </location>
</feature>
<protein>
    <submittedName>
        <fullName evidence="4">Primosome subunit DnaD</fullName>
    </submittedName>
</protein>
<keyword evidence="5" id="KW-1185">Reference proteome</keyword>
<evidence type="ECO:0000313" key="4">
    <source>
        <dbReference type="EMBL" id="GAW91865.1"/>
    </source>
</evidence>
<dbReference type="Pfam" id="PF07261">
    <property type="entry name" value="DnaB_2"/>
    <property type="match status" value="1"/>
</dbReference>
<comment type="similarity">
    <text evidence="1">Belongs to the DnaB/DnaD family.</text>
</comment>
<dbReference type="SUPFAM" id="SSF158499">
    <property type="entry name" value="DnaD domain-like"/>
    <property type="match status" value="1"/>
</dbReference>
<evidence type="ECO:0000256" key="1">
    <source>
        <dbReference type="ARBA" id="ARBA00093462"/>
    </source>
</evidence>
<evidence type="ECO:0000259" key="2">
    <source>
        <dbReference type="Pfam" id="PF07261"/>
    </source>
</evidence>
<dbReference type="Gene3D" id="1.10.10.10">
    <property type="entry name" value="Winged helix-like DNA-binding domain superfamily/Winged helix DNA-binding domain"/>
    <property type="match status" value="1"/>
</dbReference>
<dbReference type="InterPro" id="IPR053162">
    <property type="entry name" value="DnaD"/>
</dbReference>
<dbReference type="InterPro" id="IPR053843">
    <property type="entry name" value="DnaD_N"/>
</dbReference>
<dbReference type="AlphaFoldDB" id="A0A1Z5HRB9"/>
<dbReference type="NCBIfam" id="TIGR01446">
    <property type="entry name" value="DnaD_dom"/>
    <property type="match status" value="1"/>
</dbReference>
<dbReference type="PANTHER" id="PTHR37293:SF6">
    <property type="entry name" value="DNA REPLICATION PROTEIN DNAD"/>
    <property type="match status" value="1"/>
</dbReference>
<dbReference type="InterPro" id="IPR034829">
    <property type="entry name" value="DnaD-like_sf"/>
</dbReference>
<gene>
    <name evidence="4" type="ORF">KKC1_10260</name>
</gene>
<feature type="domain" description="DnaD N-terminal" evidence="3">
    <location>
        <begin position="25"/>
        <end position="119"/>
    </location>
</feature>
<evidence type="ECO:0000259" key="3">
    <source>
        <dbReference type="Pfam" id="PF21984"/>
    </source>
</evidence>
<reference evidence="5" key="1">
    <citation type="journal article" date="2017" name="Appl. Environ. Microbiol.">
        <title>Genomic analysis of Calderihabitans maritimus KKC1, a thermophilic hydrogenogenic carboxydotrophic bacterium isolated from marine sediment.</title>
        <authorList>
            <person name="Omae K."/>
            <person name="Yoneda Y."/>
            <person name="Fukuyama Y."/>
            <person name="Yoshida T."/>
            <person name="Sako Y."/>
        </authorList>
    </citation>
    <scope>NUCLEOTIDE SEQUENCE [LARGE SCALE GENOMIC DNA]</scope>
    <source>
        <strain evidence="5">KKC1</strain>
    </source>
</reference>
<comment type="caution">
    <text evidence="4">The sequence shown here is derived from an EMBL/GenBank/DDBJ whole genome shotgun (WGS) entry which is preliminary data.</text>
</comment>
<dbReference type="Proteomes" id="UP000197032">
    <property type="component" value="Unassembled WGS sequence"/>
</dbReference>
<name>A0A1Z5HRB9_9FIRM</name>
<dbReference type="EMBL" id="BDGJ01000035">
    <property type="protein sequence ID" value="GAW91865.1"/>
    <property type="molecule type" value="Genomic_DNA"/>
</dbReference>
<proteinExistence type="inferred from homology"/>
<evidence type="ECO:0000313" key="5">
    <source>
        <dbReference type="Proteomes" id="UP000197032"/>
    </source>
</evidence>
<accession>A0A1Z5HRB9</accession>
<dbReference type="Gene3D" id="1.10.10.630">
    <property type="entry name" value="DnaD domain-like"/>
    <property type="match status" value="1"/>
</dbReference>
<dbReference type="InterPro" id="IPR036388">
    <property type="entry name" value="WH-like_DNA-bd_sf"/>
</dbReference>
<organism evidence="4 5">
    <name type="scientific">Calderihabitans maritimus</name>
    <dbReference type="NCBI Taxonomy" id="1246530"/>
    <lineage>
        <taxon>Bacteria</taxon>
        <taxon>Bacillati</taxon>
        <taxon>Bacillota</taxon>
        <taxon>Clostridia</taxon>
        <taxon>Neomoorellales</taxon>
        <taxon>Calderihabitantaceae</taxon>
        <taxon>Calderihabitans</taxon>
    </lineage>
</organism>
<dbReference type="PANTHER" id="PTHR37293">
    <property type="entry name" value="PHAGE REPLICATION PROTEIN-RELATED"/>
    <property type="match status" value="1"/>
</dbReference>
<dbReference type="Pfam" id="PF21984">
    <property type="entry name" value="DnaD_N"/>
    <property type="match status" value="1"/>
</dbReference>